<gene>
    <name evidence="8" type="ORF">DB895_04140</name>
</gene>
<dbReference type="InterPro" id="IPR002241">
    <property type="entry name" value="Glyco_hydro_27"/>
</dbReference>
<dbReference type="Gene3D" id="3.20.20.70">
    <property type="entry name" value="Aldolase class I"/>
    <property type="match status" value="1"/>
</dbReference>
<evidence type="ECO:0000256" key="1">
    <source>
        <dbReference type="ARBA" id="ARBA00009743"/>
    </source>
</evidence>
<keyword evidence="4" id="KW-0326">Glycosidase</keyword>
<evidence type="ECO:0000256" key="3">
    <source>
        <dbReference type="ARBA" id="ARBA00022801"/>
    </source>
</evidence>
<evidence type="ECO:0000256" key="4">
    <source>
        <dbReference type="ARBA" id="ARBA00023295"/>
    </source>
</evidence>
<dbReference type="NCBIfam" id="TIGR04183">
    <property type="entry name" value="Por_Secre_tail"/>
    <property type="match status" value="1"/>
</dbReference>
<evidence type="ECO:0000256" key="2">
    <source>
        <dbReference type="ARBA" id="ARBA00022729"/>
    </source>
</evidence>
<dbReference type="InterPro" id="IPR026444">
    <property type="entry name" value="Secre_tail"/>
</dbReference>
<dbReference type="PANTHER" id="PTHR11452:SF42">
    <property type="entry name" value="ALPHA-GALACTOSIDASE"/>
    <property type="match status" value="1"/>
</dbReference>
<accession>A0A2U1JLR8</accession>
<keyword evidence="3" id="KW-0378">Hydrolase</keyword>
<evidence type="ECO:0000259" key="6">
    <source>
        <dbReference type="Pfam" id="PF17801"/>
    </source>
</evidence>
<dbReference type="InterPro" id="IPR017853">
    <property type="entry name" value="GH"/>
</dbReference>
<dbReference type="PANTHER" id="PTHR11452">
    <property type="entry name" value="ALPHA-GALACTOSIDASE/ALPHA-N-ACETYLGALACTOSAMINIDASE"/>
    <property type="match status" value="1"/>
</dbReference>
<protein>
    <recommendedName>
        <fullName evidence="10">Secretion system C-terminal sorting domain-containing protein</fullName>
    </recommendedName>
</protein>
<dbReference type="EMBL" id="QCZI01000004">
    <property type="protein sequence ID" value="PWA06100.1"/>
    <property type="molecule type" value="Genomic_DNA"/>
</dbReference>
<dbReference type="AlphaFoldDB" id="A0A2U1JLR8"/>
<keyword evidence="2 5" id="KW-0732">Signal</keyword>
<dbReference type="SUPFAM" id="SSF51445">
    <property type="entry name" value="(Trans)glycosidases"/>
    <property type="match status" value="1"/>
</dbReference>
<evidence type="ECO:0000313" key="8">
    <source>
        <dbReference type="EMBL" id="PWA06100.1"/>
    </source>
</evidence>
<evidence type="ECO:0008006" key="10">
    <source>
        <dbReference type="Google" id="ProtNLM"/>
    </source>
</evidence>
<reference evidence="8 9" key="1">
    <citation type="submission" date="2018-04" db="EMBL/GenBank/DDBJ databases">
        <title>Flavobacterium sp. nov., isolated from glacier ice.</title>
        <authorList>
            <person name="Liu Q."/>
            <person name="Xin Y.-H."/>
        </authorList>
    </citation>
    <scope>NUCLEOTIDE SEQUENCE [LARGE SCALE GENOMIC DNA]</scope>
    <source>
        <strain evidence="8 9">RB1R5</strain>
    </source>
</reference>
<evidence type="ECO:0000256" key="5">
    <source>
        <dbReference type="SAM" id="SignalP"/>
    </source>
</evidence>
<sequence length="822" mass="90037">MRFTSKTLMILILFSAISYAQQINPYKAPLYWNPYEYHIIREQNGIPNNYIPENELLANINWVDSHLKSHGFNMICTDGWGDTSQLNVNGYRKSHSVNWVHDFAWWSAELQSRGMTLGIYHNPLWINVDKNDTSTLITGTNIPVSSLMDSNENALWFKWVHVDRPGAEAYVKGCVQYYADMGVKYLRVDFLSWFETGYDRNMGTVGPSRPHSEYVTALKWMREACDANGVYLSLVMPSLNNNAEEEKIYGHLFRINGDAGSGSWYKFSDEDRGIHYTTWSQYATAFDGFVYWSQMSGKNLVQLDGDFIRLNTFANDDEKRSIVSLNLLAGGPVAIADQYSSIGNDLWLYQNDEMLALNTDKFVAHPLSNDPLNDLSQTWKGQLSNGDWVIGFFNRETTSVTRSMNFSSLGITGNVNVHDLWQHTEMGGMSSISVTVPPHGCAIYKLAAGATNCTAQSITFNVVANQVYGGTDFSPSTTASSGLPIAFEVASGPATIVNNQIHLTGLNGTVYVQAKQAGDATYCAAIPAIQSFQVSGGHQTVMYTAGTFDGWSLKPMTFVNDEWVIENVAITAGAHQLKFANTGNWTGIDWGIGIGLTGTAAVSTGGAANISFTATTSGTYSIHFNDITLQYSIVYTVNHQTEMYAAGTFSNWGLAPMTLVNGVWELQNVALAAGTYELKFANTNNFTGIDWGNNVGLVGTAQVTTGGSANISFTIPSAGTYSITFNDINLDYALTSTLGVTGETLEGFNLYPNPAKSSITLHASQTIQKAVITDMTGRKITEQALNCTDCSVDVSFLPNGIYVITAISGEAVAKEKLIVERK</sequence>
<organism evidence="8 9">
    <name type="scientific">Flavobacterium psychrotolerans</name>
    <dbReference type="NCBI Taxonomy" id="2169410"/>
    <lineage>
        <taxon>Bacteria</taxon>
        <taxon>Pseudomonadati</taxon>
        <taxon>Bacteroidota</taxon>
        <taxon>Flavobacteriia</taxon>
        <taxon>Flavobacteriales</taxon>
        <taxon>Flavobacteriaceae</taxon>
        <taxon>Flavobacterium</taxon>
    </lineage>
</organism>
<dbReference type="GO" id="GO:0005975">
    <property type="term" value="P:carbohydrate metabolic process"/>
    <property type="evidence" value="ECO:0007669"/>
    <property type="project" value="InterPro"/>
</dbReference>
<keyword evidence="9" id="KW-1185">Reference proteome</keyword>
<dbReference type="PROSITE" id="PS00512">
    <property type="entry name" value="ALPHA_GALACTOSIDASE"/>
    <property type="match status" value="1"/>
</dbReference>
<dbReference type="InterPro" id="IPR013785">
    <property type="entry name" value="Aldolase_TIM"/>
</dbReference>
<dbReference type="Gene3D" id="2.60.40.10">
    <property type="entry name" value="Immunoglobulins"/>
    <property type="match status" value="1"/>
</dbReference>
<feature type="chain" id="PRO_5015701015" description="Secretion system C-terminal sorting domain-containing protein" evidence="5">
    <location>
        <begin position="21"/>
        <end position="822"/>
    </location>
</feature>
<evidence type="ECO:0000259" key="7">
    <source>
        <dbReference type="Pfam" id="PF18962"/>
    </source>
</evidence>
<dbReference type="InterPro" id="IPR013783">
    <property type="entry name" value="Ig-like_fold"/>
</dbReference>
<dbReference type="GO" id="GO:0004553">
    <property type="term" value="F:hydrolase activity, hydrolyzing O-glycosyl compounds"/>
    <property type="evidence" value="ECO:0007669"/>
    <property type="project" value="InterPro"/>
</dbReference>
<dbReference type="Proteomes" id="UP000245449">
    <property type="component" value="Unassembled WGS sequence"/>
</dbReference>
<dbReference type="Pfam" id="PF18962">
    <property type="entry name" value="Por_Secre_tail"/>
    <property type="match status" value="1"/>
</dbReference>
<dbReference type="InterPro" id="IPR041233">
    <property type="entry name" value="Melibiase_C"/>
</dbReference>
<comment type="caution">
    <text evidence="8">The sequence shown here is derived from an EMBL/GenBank/DDBJ whole genome shotgun (WGS) entry which is preliminary data.</text>
</comment>
<name>A0A2U1JLR8_9FLAO</name>
<comment type="similarity">
    <text evidence="1">Belongs to the glycosyl hydrolase 27 family.</text>
</comment>
<feature type="signal peptide" evidence="5">
    <location>
        <begin position="1"/>
        <end position="20"/>
    </location>
</feature>
<dbReference type="Pfam" id="PF17801">
    <property type="entry name" value="Melibiase_C"/>
    <property type="match status" value="1"/>
</dbReference>
<dbReference type="Gene3D" id="2.60.40.1180">
    <property type="entry name" value="Golgi alpha-mannosidase II"/>
    <property type="match status" value="1"/>
</dbReference>
<proteinExistence type="inferred from homology"/>
<dbReference type="SUPFAM" id="SSF51011">
    <property type="entry name" value="Glycosyl hydrolase domain"/>
    <property type="match status" value="1"/>
</dbReference>
<dbReference type="InterPro" id="IPR000111">
    <property type="entry name" value="Glyco_hydro_27/36_CS"/>
</dbReference>
<feature type="domain" description="Alpha galactosidase C-terminal" evidence="6">
    <location>
        <begin position="376"/>
        <end position="446"/>
    </location>
</feature>
<feature type="domain" description="Secretion system C-terminal sorting" evidence="7">
    <location>
        <begin position="750"/>
        <end position="819"/>
    </location>
</feature>
<evidence type="ECO:0000313" key="9">
    <source>
        <dbReference type="Proteomes" id="UP000245449"/>
    </source>
</evidence>
<dbReference type="OrthoDB" id="9807519at2"/>
<dbReference type="InterPro" id="IPR013780">
    <property type="entry name" value="Glyco_hydro_b"/>
</dbReference>